<keyword evidence="2" id="KW-1185">Reference proteome</keyword>
<dbReference type="EMBL" id="PCQL01000010">
    <property type="protein sequence ID" value="PRC19108.1"/>
    <property type="molecule type" value="Genomic_DNA"/>
</dbReference>
<dbReference type="AlphaFoldDB" id="A0A2S9ETH7"/>
<sequence>MAEQYSLADVLARMYENQLAIEAALMELVLLEEQRGSSEACGNARGALEKMGEIAGHIKQGIARLGGAAGSSEY</sequence>
<gene>
    <name evidence="1" type="ORF">CQZ99_12445</name>
</gene>
<evidence type="ECO:0000313" key="2">
    <source>
        <dbReference type="Proteomes" id="UP000238045"/>
    </source>
</evidence>
<dbReference type="Proteomes" id="UP000238045">
    <property type="component" value="Unassembled WGS sequence"/>
</dbReference>
<name>A0A2S9ETH7_9PSED</name>
<dbReference type="RefSeq" id="WP_105696983.1">
    <property type="nucleotide sequence ID" value="NZ_CP159260.1"/>
</dbReference>
<proteinExistence type="predicted"/>
<organism evidence="1 2">
    <name type="scientific">Pseudomonas poae</name>
    <dbReference type="NCBI Taxonomy" id="200451"/>
    <lineage>
        <taxon>Bacteria</taxon>
        <taxon>Pseudomonadati</taxon>
        <taxon>Pseudomonadota</taxon>
        <taxon>Gammaproteobacteria</taxon>
        <taxon>Pseudomonadales</taxon>
        <taxon>Pseudomonadaceae</taxon>
        <taxon>Pseudomonas</taxon>
    </lineage>
</organism>
<comment type="caution">
    <text evidence="1">The sequence shown here is derived from an EMBL/GenBank/DDBJ whole genome shotgun (WGS) entry which is preliminary data.</text>
</comment>
<accession>A0A2S9ETH7</accession>
<protein>
    <submittedName>
        <fullName evidence="1">Uncharacterized protein</fullName>
    </submittedName>
</protein>
<evidence type="ECO:0000313" key="1">
    <source>
        <dbReference type="EMBL" id="PRC19108.1"/>
    </source>
</evidence>
<reference evidence="1 2" key="1">
    <citation type="submission" date="2017-09" db="EMBL/GenBank/DDBJ databases">
        <title>Genomic, metabolic, and phenotypic characteristics of bacterial isolates from the natural microbiome of the model nematode Caenorhabditis elegans.</title>
        <authorList>
            <person name="Zimmermann J."/>
            <person name="Obeng N."/>
            <person name="Yang W."/>
            <person name="Obeng O."/>
            <person name="Kissoyan K."/>
            <person name="Pees B."/>
            <person name="Dirksen P."/>
            <person name="Hoppner M."/>
            <person name="Franke A."/>
            <person name="Rosenstiel P."/>
            <person name="Leippe M."/>
            <person name="Dierking K."/>
            <person name="Kaleta C."/>
            <person name="Schulenburg H."/>
        </authorList>
    </citation>
    <scope>NUCLEOTIDE SEQUENCE [LARGE SCALE GENOMIC DNA]</scope>
    <source>
        <strain evidence="1 2">MYb117</strain>
    </source>
</reference>